<dbReference type="InterPro" id="IPR057135">
    <property type="entry name" value="At4g27190-like_LRR"/>
</dbReference>
<dbReference type="PANTHER" id="PTHR33463:SF209">
    <property type="entry name" value="DISEASE RESISTANCE PROTEIN RPS2-LIKE"/>
    <property type="match status" value="1"/>
</dbReference>
<dbReference type="AlphaFoldDB" id="A0A8T0VU42"/>
<feature type="region of interest" description="Disordered" evidence="1">
    <location>
        <begin position="689"/>
        <end position="713"/>
    </location>
</feature>
<sequence>MLIEDFYAHTIDEAAEIILDYYLLKKDTSTTRSLSSRDNVFYFDGWGGLGASAVLRAVAQRLTSATSPDQVIHIDCSMWESRRSLQRAVAEQLRLPDQVMELFDRQDEEDDFKGVPQGSRAELEQVTREIYQHVQQQQMKHRFFVIFHNGSNEEVDFASLCGFTMSGYSTNKVLWTFQGRFRLKPRAEIDTAMKSTGTTDTFISALSATHGGEVLQAELLSYLAEKEALEVAEYCKINTGPRGVIVQPEQVAECFLYLLGLCSRGHHSVDYGWATHGANYWICDGIMQQLQQGHGEVGDDGLWRAAEAIQREVLLDAYYHQYLPSSPLAWFVETKPYWSSPNYGFHEMPARAAIPKGDMFFPQYCFDKLRVLKLTRCTFSIQSPPFLCCHGLRFLWLEHCEDTGNNDTDGARMEEDVRRCFQRLWVLVVRHTKCDQILSAQMLDLMTQLRELIVMGAQGWDMGLLHGRLPNIRKLRITNSGIIGQQRVLTEMNKMELLDFSSNTGYSPMKILYGPGAISNSSCLESVIVDGSEGLEHISFSGCSKLKNLFLSGWMGGLRTLDISGTIVKILDLTATTIRYLNELYLLGCENLCAITWPPKDKMKQAGLSKLRIDTTQSAPIVQSTREEIAKRDSTTTGAPEATVLLHGSRPISEFPWYISVRDSRLLTSLEPVYSDSRNIHVDVSSPASPTIISGGGCKDEGIESSGSSDQQVLASLQQQQQTAPAIYTAESMVNHLKKEASEGDGDALGIMWMWPCSDVPDLPQESCYMHIQDQARKESFSQGGEGTSSTSASVPKFVSLCAKILHIHDSTSVTHAPSATTRLDLEWQNLEWCRVERCPRVESVFTASPSYPGGPIFEYRLRTFWASHLPKARCIWELGENYPVYDRTFPNLTFLHLDYCPRLRHVLPLSWVIIDPSRGMSSLRQLKTLEITWCGDLREVFPLDNLAKNYAERQPQPVTLDFPSLKHIHLHELPSLRRICGFRMSTPNLETLKIRGCWSLRRLPDVSGSGKVVECDCEKEWWDKLEWDDGSQASRYKPIHSRYYKKTFLRTTVLRSSLSPTFLSIQCSASRFYNILCMIFYL</sequence>
<evidence type="ECO:0000259" key="2">
    <source>
        <dbReference type="Pfam" id="PF23247"/>
    </source>
</evidence>
<dbReference type="InterPro" id="IPR032675">
    <property type="entry name" value="LRR_dom_sf"/>
</dbReference>
<keyword evidence="4" id="KW-1185">Reference proteome</keyword>
<dbReference type="PANTHER" id="PTHR33463">
    <property type="entry name" value="NB-ARC DOMAIN-CONTAINING PROTEIN-RELATED"/>
    <property type="match status" value="1"/>
</dbReference>
<dbReference type="SUPFAM" id="SSF52058">
    <property type="entry name" value="L domain-like"/>
    <property type="match status" value="1"/>
</dbReference>
<dbReference type="InterPro" id="IPR050905">
    <property type="entry name" value="Plant_NBS-LRR"/>
</dbReference>
<name>A0A8T0VU42_PANVG</name>
<evidence type="ECO:0000256" key="1">
    <source>
        <dbReference type="SAM" id="MobiDB-lite"/>
    </source>
</evidence>
<dbReference type="Pfam" id="PF23247">
    <property type="entry name" value="LRR_RPS2"/>
    <property type="match status" value="1"/>
</dbReference>
<dbReference type="Proteomes" id="UP000823388">
    <property type="component" value="Chromosome 2K"/>
</dbReference>
<dbReference type="Gene3D" id="3.80.10.10">
    <property type="entry name" value="Ribonuclease Inhibitor"/>
    <property type="match status" value="2"/>
</dbReference>
<feature type="domain" description="Disease resistance protein At4g27190-like leucine-rich repeats" evidence="2">
    <location>
        <begin position="916"/>
        <end position="1004"/>
    </location>
</feature>
<protein>
    <recommendedName>
        <fullName evidence="2">Disease resistance protein At4g27190-like leucine-rich repeats domain-containing protein</fullName>
    </recommendedName>
</protein>
<gene>
    <name evidence="3" type="ORF">PVAP13_2KG090300</name>
</gene>
<evidence type="ECO:0000313" key="4">
    <source>
        <dbReference type="Proteomes" id="UP000823388"/>
    </source>
</evidence>
<organism evidence="3 4">
    <name type="scientific">Panicum virgatum</name>
    <name type="common">Blackwell switchgrass</name>
    <dbReference type="NCBI Taxonomy" id="38727"/>
    <lineage>
        <taxon>Eukaryota</taxon>
        <taxon>Viridiplantae</taxon>
        <taxon>Streptophyta</taxon>
        <taxon>Embryophyta</taxon>
        <taxon>Tracheophyta</taxon>
        <taxon>Spermatophyta</taxon>
        <taxon>Magnoliopsida</taxon>
        <taxon>Liliopsida</taxon>
        <taxon>Poales</taxon>
        <taxon>Poaceae</taxon>
        <taxon>PACMAD clade</taxon>
        <taxon>Panicoideae</taxon>
        <taxon>Panicodae</taxon>
        <taxon>Paniceae</taxon>
        <taxon>Panicinae</taxon>
        <taxon>Panicum</taxon>
        <taxon>Panicum sect. Hiantes</taxon>
    </lineage>
</organism>
<reference evidence="3" key="1">
    <citation type="submission" date="2020-05" db="EMBL/GenBank/DDBJ databases">
        <title>WGS assembly of Panicum virgatum.</title>
        <authorList>
            <person name="Lovell J.T."/>
            <person name="Jenkins J."/>
            <person name="Shu S."/>
            <person name="Juenger T.E."/>
            <person name="Schmutz J."/>
        </authorList>
    </citation>
    <scope>NUCLEOTIDE SEQUENCE</scope>
    <source>
        <strain evidence="3">AP13</strain>
    </source>
</reference>
<comment type="caution">
    <text evidence="3">The sequence shown here is derived from an EMBL/GenBank/DDBJ whole genome shotgun (WGS) entry which is preliminary data.</text>
</comment>
<evidence type="ECO:0000313" key="3">
    <source>
        <dbReference type="EMBL" id="KAG2640391.1"/>
    </source>
</evidence>
<dbReference type="SUPFAM" id="SSF52047">
    <property type="entry name" value="RNI-like"/>
    <property type="match status" value="1"/>
</dbReference>
<proteinExistence type="predicted"/>
<accession>A0A8T0VU42</accession>
<dbReference type="EMBL" id="CM029039">
    <property type="protein sequence ID" value="KAG2640391.1"/>
    <property type="molecule type" value="Genomic_DNA"/>
</dbReference>